<dbReference type="InterPro" id="IPR001025">
    <property type="entry name" value="BAH_dom"/>
</dbReference>
<dbReference type="Pfam" id="PF01426">
    <property type="entry name" value="BAH"/>
    <property type="match status" value="1"/>
</dbReference>
<evidence type="ECO:0000256" key="2">
    <source>
        <dbReference type="ARBA" id="ARBA00022771"/>
    </source>
</evidence>
<name>A0A1J7GS14_LUPAN</name>
<dbReference type="PANTHER" id="PTHR46364">
    <property type="entry name" value="OS08G0421900 PROTEIN"/>
    <property type="match status" value="1"/>
</dbReference>
<evidence type="ECO:0000256" key="1">
    <source>
        <dbReference type="ARBA" id="ARBA00022723"/>
    </source>
</evidence>
<evidence type="ECO:0000313" key="5">
    <source>
        <dbReference type="EMBL" id="OIV92428.1"/>
    </source>
</evidence>
<dbReference type="InterPro" id="IPR011011">
    <property type="entry name" value="Znf_FYVE_PHD"/>
</dbReference>
<dbReference type="InterPro" id="IPR013083">
    <property type="entry name" value="Znf_RING/FYVE/PHD"/>
</dbReference>
<dbReference type="GO" id="GO:0003682">
    <property type="term" value="F:chromatin binding"/>
    <property type="evidence" value="ECO:0007669"/>
    <property type="project" value="InterPro"/>
</dbReference>
<reference evidence="5 6" key="1">
    <citation type="journal article" date="2017" name="Plant Biotechnol. J.">
        <title>A comprehensive draft genome sequence for lupin (Lupinus angustifolius), an emerging health food: insights into plant-microbe interactions and legume evolution.</title>
        <authorList>
            <person name="Hane J.K."/>
            <person name="Ming Y."/>
            <person name="Kamphuis L.G."/>
            <person name="Nelson M.N."/>
            <person name="Garg G."/>
            <person name="Atkins C.A."/>
            <person name="Bayer P.E."/>
            <person name="Bravo A."/>
            <person name="Bringans S."/>
            <person name="Cannon S."/>
            <person name="Edwards D."/>
            <person name="Foley R."/>
            <person name="Gao L.L."/>
            <person name="Harrison M.J."/>
            <person name="Huang W."/>
            <person name="Hurgobin B."/>
            <person name="Li S."/>
            <person name="Liu C.W."/>
            <person name="McGrath A."/>
            <person name="Morahan G."/>
            <person name="Murray J."/>
            <person name="Weller J."/>
            <person name="Jian J."/>
            <person name="Singh K.B."/>
        </authorList>
    </citation>
    <scope>NUCLEOTIDE SEQUENCE [LARGE SCALE GENOMIC DNA]</scope>
    <source>
        <strain evidence="6">cv. Tanjil</strain>
        <tissue evidence="5">Whole plant</tissue>
    </source>
</reference>
<dbReference type="InterPro" id="IPR043151">
    <property type="entry name" value="BAH_sf"/>
</dbReference>
<evidence type="ECO:0000259" key="4">
    <source>
        <dbReference type="PROSITE" id="PS51038"/>
    </source>
</evidence>
<feature type="domain" description="BAH" evidence="4">
    <location>
        <begin position="21"/>
        <end position="136"/>
    </location>
</feature>
<dbReference type="PROSITE" id="PS51038">
    <property type="entry name" value="BAH"/>
    <property type="match status" value="1"/>
</dbReference>
<gene>
    <name evidence="5" type="ORF">TanjilG_25158</name>
</gene>
<dbReference type="Gene3D" id="2.30.30.490">
    <property type="match status" value="1"/>
</dbReference>
<evidence type="ECO:0000313" key="6">
    <source>
        <dbReference type="Proteomes" id="UP000188354"/>
    </source>
</evidence>
<proteinExistence type="predicted"/>
<dbReference type="EMBL" id="CM007379">
    <property type="protein sequence ID" value="OIV92428.1"/>
    <property type="molecule type" value="Genomic_DNA"/>
</dbReference>
<keyword evidence="1" id="KW-0479">Metal-binding</keyword>
<dbReference type="SUPFAM" id="SSF57903">
    <property type="entry name" value="FYVE/PHD zinc finger"/>
    <property type="match status" value="1"/>
</dbReference>
<dbReference type="AlphaFoldDB" id="A0A1J7GS14"/>
<evidence type="ECO:0000256" key="3">
    <source>
        <dbReference type="ARBA" id="ARBA00022833"/>
    </source>
</evidence>
<dbReference type="GO" id="GO:0008270">
    <property type="term" value="F:zinc ion binding"/>
    <property type="evidence" value="ECO:0007669"/>
    <property type="project" value="UniProtKB-KW"/>
</dbReference>
<keyword evidence="2" id="KW-0863">Zinc-finger</keyword>
<dbReference type="Gene3D" id="3.30.40.10">
    <property type="entry name" value="Zinc/RING finger domain, C3HC4 (zinc finger)"/>
    <property type="match status" value="1"/>
</dbReference>
<dbReference type="Proteomes" id="UP000188354">
    <property type="component" value="Chromosome LG19"/>
</dbReference>
<accession>A0A1J7GS14</accession>
<keyword evidence="3" id="KW-0862">Zinc</keyword>
<keyword evidence="6" id="KW-1185">Reference proteome</keyword>
<sequence length="162" mass="18711">MAKTRSGKKDIDSYTIKGTNVIVRVGDSVLMHPPQSSKLPYVARVDKIEHDNRNSVNVRIRWYYRPEDSLGGRRIFHGTNELFLSDHHDVQSADTIEGKCIVHPFDDYIKLEKAGSDDYFCRFEYMATAGTFTPDSVAVYCICELPYNPDIFMMQCERCQDW</sequence>
<dbReference type="OMA" id="CICELPY"/>
<dbReference type="STRING" id="3871.A0A1J7GS14"/>
<dbReference type="Gramene" id="OIV92428">
    <property type="protein sequence ID" value="OIV92428"/>
    <property type="gene ID" value="TanjilG_25158"/>
</dbReference>
<organism evidence="5 6">
    <name type="scientific">Lupinus angustifolius</name>
    <name type="common">Narrow-leaved blue lupine</name>
    <dbReference type="NCBI Taxonomy" id="3871"/>
    <lineage>
        <taxon>Eukaryota</taxon>
        <taxon>Viridiplantae</taxon>
        <taxon>Streptophyta</taxon>
        <taxon>Embryophyta</taxon>
        <taxon>Tracheophyta</taxon>
        <taxon>Spermatophyta</taxon>
        <taxon>Magnoliopsida</taxon>
        <taxon>eudicotyledons</taxon>
        <taxon>Gunneridae</taxon>
        <taxon>Pentapetalae</taxon>
        <taxon>rosids</taxon>
        <taxon>fabids</taxon>
        <taxon>Fabales</taxon>
        <taxon>Fabaceae</taxon>
        <taxon>Papilionoideae</taxon>
        <taxon>50 kb inversion clade</taxon>
        <taxon>genistoids sensu lato</taxon>
        <taxon>core genistoids</taxon>
        <taxon>Genisteae</taxon>
        <taxon>Lupinus</taxon>
    </lineage>
</organism>
<protein>
    <recommendedName>
        <fullName evidence="4">BAH domain-containing protein</fullName>
    </recommendedName>
</protein>
<dbReference type="SMART" id="SM00439">
    <property type="entry name" value="BAH"/>
    <property type="match status" value="1"/>
</dbReference>